<reference evidence="2" key="1">
    <citation type="submission" date="2017-03" db="EMBL/GenBank/DDBJ databases">
        <title>Phytopthora megakarya and P. palmivora, two closely related causual agents of cacao black pod achieved similar genome size and gene model numbers by different mechanisms.</title>
        <authorList>
            <person name="Ali S."/>
            <person name="Shao J."/>
            <person name="Larry D.J."/>
            <person name="Kronmiller B."/>
            <person name="Shen D."/>
            <person name="Strem M.D."/>
            <person name="Melnick R.L."/>
            <person name="Guiltinan M.J."/>
            <person name="Tyler B.M."/>
            <person name="Meinhardt L.W."/>
            <person name="Bailey B.A."/>
        </authorList>
    </citation>
    <scope>NUCLEOTIDE SEQUENCE [LARGE SCALE GENOMIC DNA]</scope>
    <source>
        <strain evidence="2">zdho120</strain>
    </source>
</reference>
<protein>
    <submittedName>
        <fullName evidence="1">Polyprotein</fullName>
    </submittedName>
</protein>
<dbReference type="CDD" id="cd09272">
    <property type="entry name" value="RNase_HI_RT_Ty1"/>
    <property type="match status" value="1"/>
</dbReference>
<evidence type="ECO:0000313" key="2">
    <source>
        <dbReference type="Proteomes" id="UP000198211"/>
    </source>
</evidence>
<dbReference type="EMBL" id="NBNE01000071">
    <property type="protein sequence ID" value="OWZ23334.1"/>
    <property type="molecule type" value="Genomic_DNA"/>
</dbReference>
<dbReference type="PANTHER" id="PTHR11439">
    <property type="entry name" value="GAG-POL-RELATED RETROTRANSPOSON"/>
    <property type="match status" value="1"/>
</dbReference>
<accession>A0A225WZL8</accession>
<gene>
    <name evidence="1" type="ORF">PHMEG_0001811</name>
</gene>
<dbReference type="OrthoDB" id="123721at2759"/>
<sequence length="132" mass="14709">MSGIILMMCGAHVVWRSTFQKTVALSSTDAEYMALSECVKEVVWIRLLIKDMGASQSGPTMIYEDNQGAKTLAKNVGYQARWTFATTSSARSVVVELTYMETKNQLADFLTKGLLTTFRYLLECSNITGMLE</sequence>
<name>A0A225WZL8_9STRA</name>
<keyword evidence="2" id="KW-1185">Reference proteome</keyword>
<comment type="caution">
    <text evidence="1">The sequence shown here is derived from an EMBL/GenBank/DDBJ whole genome shotgun (WGS) entry which is preliminary data.</text>
</comment>
<dbReference type="AlphaFoldDB" id="A0A225WZL8"/>
<dbReference type="Proteomes" id="UP000198211">
    <property type="component" value="Unassembled WGS sequence"/>
</dbReference>
<proteinExistence type="predicted"/>
<evidence type="ECO:0000313" key="1">
    <source>
        <dbReference type="EMBL" id="OWZ23334.1"/>
    </source>
</evidence>
<dbReference type="PANTHER" id="PTHR11439:SF440">
    <property type="entry name" value="INTEGRASE CATALYTIC DOMAIN-CONTAINING PROTEIN"/>
    <property type="match status" value="1"/>
</dbReference>
<dbReference type="STRING" id="4795.A0A225WZL8"/>
<organism evidence="1 2">
    <name type="scientific">Phytophthora megakarya</name>
    <dbReference type="NCBI Taxonomy" id="4795"/>
    <lineage>
        <taxon>Eukaryota</taxon>
        <taxon>Sar</taxon>
        <taxon>Stramenopiles</taxon>
        <taxon>Oomycota</taxon>
        <taxon>Peronosporomycetes</taxon>
        <taxon>Peronosporales</taxon>
        <taxon>Peronosporaceae</taxon>
        <taxon>Phytophthora</taxon>
    </lineage>
</organism>